<evidence type="ECO:0000256" key="1">
    <source>
        <dbReference type="SAM" id="Phobius"/>
    </source>
</evidence>
<protein>
    <submittedName>
        <fullName evidence="2">Uncharacterized protein</fullName>
    </submittedName>
</protein>
<sequence>MKRQIKWLLQQPAAIFAIGLLAILAYVGVLFFSPEITSAEQPAAPSFAEQMAARKGYPLRGSDISALVLNEVLPPPPLDAQLYEVREELSNGWTVPIKKRWLWVPNGQAIRLIRDSEGRPMLDIPSGTMWWKEFYMQVGDRLFLVERRITRRTQNGWTYYTSHHLPEEAWQPRFSGVISLPIGAEGALKYVYAADDWLPTSVFQPHLEVRLEEDGVAYSYVFPGRIQCAVCHGGAAGAYPNGTRDPIAAFGLHPNNLTPASYRALVERGWLVDTDALLTPNYPNGAQSAAQDAFEAKTQQLVAVIRNNCLSCHNSSPLAQGNITAFVLDPNRAYTGDELIEALSVRGRMVSEAYPLVTVGQLDKSEIMLRLLGIEGRRRMPPVEGGLPDQDEHILALWREWIEMAARR</sequence>
<dbReference type="InterPro" id="IPR036280">
    <property type="entry name" value="Multihaem_cyt_sf"/>
</dbReference>
<dbReference type="AlphaFoldDB" id="A0A2M8PAI6"/>
<dbReference type="SUPFAM" id="SSF48695">
    <property type="entry name" value="Multiheme cytochromes"/>
    <property type="match status" value="1"/>
</dbReference>
<gene>
    <name evidence="2" type="ORF">CUN49_15200</name>
</gene>
<accession>A0A2M8PAI6</accession>
<name>A0A2M8PAI6_9CHLR</name>
<keyword evidence="1" id="KW-1133">Transmembrane helix</keyword>
<dbReference type="EMBL" id="PGTM01000351">
    <property type="protein sequence ID" value="PJF34532.1"/>
    <property type="molecule type" value="Genomic_DNA"/>
</dbReference>
<comment type="caution">
    <text evidence="2">The sequence shown here is derived from an EMBL/GenBank/DDBJ whole genome shotgun (WGS) entry which is preliminary data.</text>
</comment>
<evidence type="ECO:0000313" key="3">
    <source>
        <dbReference type="Proteomes" id="UP000229681"/>
    </source>
</evidence>
<organism evidence="2 3">
    <name type="scientific">Candidatus Thermofonsia Clade 1 bacterium</name>
    <dbReference type="NCBI Taxonomy" id="2364210"/>
    <lineage>
        <taxon>Bacteria</taxon>
        <taxon>Bacillati</taxon>
        <taxon>Chloroflexota</taxon>
        <taxon>Candidatus Thermofontia</taxon>
        <taxon>Candidatus Thermofonsia Clade 1</taxon>
    </lineage>
</organism>
<evidence type="ECO:0000313" key="2">
    <source>
        <dbReference type="EMBL" id="PJF34532.1"/>
    </source>
</evidence>
<reference evidence="2 3" key="1">
    <citation type="submission" date="2017-11" db="EMBL/GenBank/DDBJ databases">
        <title>Evolution of Phototrophy in the Chloroflexi Phylum Driven by Horizontal Gene Transfer.</title>
        <authorList>
            <person name="Ward L.M."/>
            <person name="Hemp J."/>
            <person name="Shih P.M."/>
            <person name="Mcglynn S.E."/>
            <person name="Fischer W."/>
        </authorList>
    </citation>
    <scope>NUCLEOTIDE SEQUENCE [LARGE SCALE GENOMIC DNA]</scope>
    <source>
        <strain evidence="2">JP3_13</strain>
    </source>
</reference>
<keyword evidence="1" id="KW-0812">Transmembrane</keyword>
<feature type="transmembrane region" description="Helical" evidence="1">
    <location>
        <begin position="12"/>
        <end position="32"/>
    </location>
</feature>
<keyword evidence="1" id="KW-0472">Membrane</keyword>
<dbReference type="Proteomes" id="UP000229681">
    <property type="component" value="Unassembled WGS sequence"/>
</dbReference>
<proteinExistence type="predicted"/>